<dbReference type="EMBL" id="BMNY01000001">
    <property type="protein sequence ID" value="GGM72123.1"/>
    <property type="molecule type" value="Genomic_DNA"/>
</dbReference>
<dbReference type="PANTHER" id="PTHR10553:SF5">
    <property type="entry name" value="U6 SNRNA-ASSOCIATED SM-LIKE PROTEIN LSM7"/>
    <property type="match status" value="1"/>
</dbReference>
<dbReference type="InterPro" id="IPR044641">
    <property type="entry name" value="Lsm7/SmG-like"/>
</dbReference>
<evidence type="ECO:0000256" key="2">
    <source>
        <dbReference type="ARBA" id="ARBA00021121"/>
    </source>
</evidence>
<protein>
    <recommendedName>
        <fullName evidence="2">Putative snRNP Sm-like protein</fullName>
    </recommendedName>
</protein>
<feature type="domain" description="Sm" evidence="4">
    <location>
        <begin position="13"/>
        <end position="85"/>
    </location>
</feature>
<dbReference type="CDD" id="cd01731">
    <property type="entry name" value="archaeal_Sm1"/>
    <property type="match status" value="1"/>
</dbReference>
<keyword evidence="3 5" id="KW-0687">Ribonucleoprotein</keyword>
<dbReference type="InterPro" id="IPR010920">
    <property type="entry name" value="LSM_dom_sf"/>
</dbReference>
<evidence type="ECO:0000259" key="4">
    <source>
        <dbReference type="PROSITE" id="PS52002"/>
    </source>
</evidence>
<comment type="caution">
    <text evidence="5">The sequence shown here is derived from an EMBL/GenBank/DDBJ whole genome shotgun (WGS) entry which is preliminary data.</text>
</comment>
<dbReference type="NCBIfam" id="NF001963">
    <property type="entry name" value="PRK00737.1"/>
    <property type="match status" value="1"/>
</dbReference>
<reference evidence="5" key="2">
    <citation type="submission" date="2022-09" db="EMBL/GenBank/DDBJ databases">
        <authorList>
            <person name="Sun Q."/>
            <person name="Ohkuma M."/>
        </authorList>
    </citation>
    <scope>NUCLEOTIDE SEQUENCE</scope>
    <source>
        <strain evidence="5">JCM 13583</strain>
    </source>
</reference>
<dbReference type="InterPro" id="IPR047575">
    <property type="entry name" value="Sm"/>
</dbReference>
<evidence type="ECO:0000313" key="6">
    <source>
        <dbReference type="Proteomes" id="UP000632195"/>
    </source>
</evidence>
<name>A0AA37BQY5_9ARCH</name>
<sequence>MKFMAKNTGNIVKPMDVLRNSIDKNVLVDVKGNRGYSGILEGYDIYMNLVIRNAGEIIGGENKGVYERVLVRGDNVIFVSPSKGD</sequence>
<dbReference type="SUPFAM" id="SSF50182">
    <property type="entry name" value="Sm-like ribonucleoproteins"/>
    <property type="match status" value="1"/>
</dbReference>
<reference evidence="5" key="1">
    <citation type="journal article" date="2014" name="Int. J. Syst. Evol. Microbiol.">
        <title>Complete genome sequence of Corynebacterium casei LMG S-19264T (=DSM 44701T), isolated from a smear-ripened cheese.</title>
        <authorList>
            <consortium name="US DOE Joint Genome Institute (JGI-PGF)"/>
            <person name="Walter F."/>
            <person name="Albersmeier A."/>
            <person name="Kalinowski J."/>
            <person name="Ruckert C."/>
        </authorList>
    </citation>
    <scope>NUCLEOTIDE SEQUENCE</scope>
    <source>
        <strain evidence="5">JCM 13583</strain>
    </source>
</reference>
<dbReference type="PROSITE" id="PS52002">
    <property type="entry name" value="SM"/>
    <property type="match status" value="1"/>
</dbReference>
<evidence type="ECO:0000256" key="3">
    <source>
        <dbReference type="ARBA" id="ARBA00023274"/>
    </source>
</evidence>
<dbReference type="Pfam" id="PF01423">
    <property type="entry name" value="LSM"/>
    <property type="match status" value="1"/>
</dbReference>
<dbReference type="InterPro" id="IPR022901">
    <property type="entry name" value="snRNP_Sm-like_arc"/>
</dbReference>
<comment type="similarity">
    <text evidence="1">Belongs to the snRNP Sm proteins family.</text>
</comment>
<evidence type="ECO:0000256" key="1">
    <source>
        <dbReference type="ARBA" id="ARBA00006850"/>
    </source>
</evidence>
<organism evidence="5 6">
    <name type="scientific">Thermogymnomonas acidicola</name>
    <dbReference type="NCBI Taxonomy" id="399579"/>
    <lineage>
        <taxon>Archaea</taxon>
        <taxon>Methanobacteriati</taxon>
        <taxon>Thermoplasmatota</taxon>
        <taxon>Thermoplasmata</taxon>
        <taxon>Thermoplasmatales</taxon>
        <taxon>Thermogymnomonas</taxon>
    </lineage>
</organism>
<dbReference type="Proteomes" id="UP000632195">
    <property type="component" value="Unassembled WGS sequence"/>
</dbReference>
<dbReference type="InterPro" id="IPR001163">
    <property type="entry name" value="Sm_dom_euk/arc"/>
</dbReference>
<dbReference type="GO" id="GO:1990904">
    <property type="term" value="C:ribonucleoprotein complex"/>
    <property type="evidence" value="ECO:0007669"/>
    <property type="project" value="UniProtKB-KW"/>
</dbReference>
<gene>
    <name evidence="5" type="ORF">GCM10007108_07890</name>
</gene>
<dbReference type="AlphaFoldDB" id="A0AA37BQY5"/>
<dbReference type="PIRSF" id="PIRSF006609">
    <property type="entry name" value="snRNP_SmF"/>
    <property type="match status" value="1"/>
</dbReference>
<accession>A0AA37BQY5</accession>
<dbReference type="Gene3D" id="2.30.30.100">
    <property type="match status" value="1"/>
</dbReference>
<evidence type="ECO:0000313" key="5">
    <source>
        <dbReference type="EMBL" id="GGM72123.1"/>
    </source>
</evidence>
<proteinExistence type="inferred from homology"/>
<dbReference type="SMART" id="SM00651">
    <property type="entry name" value="Sm"/>
    <property type="match status" value="1"/>
</dbReference>
<keyword evidence="6" id="KW-1185">Reference proteome</keyword>
<dbReference type="PANTHER" id="PTHR10553">
    <property type="entry name" value="SMALL NUCLEAR RIBONUCLEOPROTEIN"/>
    <property type="match status" value="1"/>
</dbReference>
<dbReference type="GO" id="GO:0003723">
    <property type="term" value="F:RNA binding"/>
    <property type="evidence" value="ECO:0007669"/>
    <property type="project" value="InterPro"/>
</dbReference>